<keyword evidence="1" id="KW-0812">Transmembrane</keyword>
<reference evidence="2" key="1">
    <citation type="journal article" date="2021" name="PeerJ">
        <title>Extensive microbial diversity within the chicken gut microbiome revealed by metagenomics and culture.</title>
        <authorList>
            <person name="Gilroy R."/>
            <person name="Ravi A."/>
            <person name="Getino M."/>
            <person name="Pursley I."/>
            <person name="Horton D.L."/>
            <person name="Alikhan N.F."/>
            <person name="Baker D."/>
            <person name="Gharbi K."/>
            <person name="Hall N."/>
            <person name="Watson M."/>
            <person name="Adriaenssens E.M."/>
            <person name="Foster-Nyarko E."/>
            <person name="Jarju S."/>
            <person name="Secka A."/>
            <person name="Antonio M."/>
            <person name="Oren A."/>
            <person name="Chaudhuri R.R."/>
            <person name="La Ragione R."/>
            <person name="Hildebrand F."/>
            <person name="Pallen M.J."/>
        </authorList>
    </citation>
    <scope>NUCLEOTIDE SEQUENCE</scope>
    <source>
        <strain evidence="2">CHK121-7720</strain>
    </source>
</reference>
<comment type="caution">
    <text evidence="2">The sequence shown here is derived from an EMBL/GenBank/DDBJ whole genome shotgun (WGS) entry which is preliminary data.</text>
</comment>
<feature type="transmembrane region" description="Helical" evidence="1">
    <location>
        <begin position="21"/>
        <end position="42"/>
    </location>
</feature>
<keyword evidence="1" id="KW-0472">Membrane</keyword>
<gene>
    <name evidence="2" type="ORF">K8U91_10360</name>
</gene>
<evidence type="ECO:0008006" key="4">
    <source>
        <dbReference type="Google" id="ProtNLM"/>
    </source>
</evidence>
<dbReference type="RefSeq" id="WP_273306915.1">
    <property type="nucleotide sequence ID" value="NZ_DYUD01000027.1"/>
</dbReference>
<dbReference type="Proteomes" id="UP000757103">
    <property type="component" value="Unassembled WGS sequence"/>
</dbReference>
<accession>A0A921SVB4</accession>
<evidence type="ECO:0000313" key="2">
    <source>
        <dbReference type="EMBL" id="HJG89855.1"/>
    </source>
</evidence>
<proteinExistence type="predicted"/>
<protein>
    <recommendedName>
        <fullName evidence="4">Yip1 domain-containing protein</fullName>
    </recommendedName>
</protein>
<feature type="transmembrane region" description="Helical" evidence="1">
    <location>
        <begin position="91"/>
        <end position="114"/>
    </location>
</feature>
<feature type="transmembrane region" description="Helical" evidence="1">
    <location>
        <begin position="134"/>
        <end position="158"/>
    </location>
</feature>
<sequence length="195" mass="21740">MKTLFEFLKNPFYRVAGYTSLVWGVVGIVVSTAIVFLGDIHFHGLLHYGGAPNGAWWCFVVEHLVVWLVPSVLIYLSALFCSRSHVRPVDVLGTVAFAQLPFVLLSLFMALPPMRKVATIQSAQAVDALLTDTTWLLMLVWIGAVSLLLSIWVLYWIFRATSVACNLKGRNLWIVFIIGAFGGDVLCRYLIGLCY</sequence>
<dbReference type="AlphaFoldDB" id="A0A921SVB4"/>
<dbReference type="EMBL" id="DYUD01000027">
    <property type="protein sequence ID" value="HJG89855.1"/>
    <property type="molecule type" value="Genomic_DNA"/>
</dbReference>
<reference evidence="2" key="2">
    <citation type="submission" date="2021-09" db="EMBL/GenBank/DDBJ databases">
        <authorList>
            <person name="Gilroy R."/>
        </authorList>
    </citation>
    <scope>NUCLEOTIDE SEQUENCE</scope>
    <source>
        <strain evidence="2">CHK121-7720</strain>
    </source>
</reference>
<evidence type="ECO:0000313" key="3">
    <source>
        <dbReference type="Proteomes" id="UP000757103"/>
    </source>
</evidence>
<keyword evidence="1" id="KW-1133">Transmembrane helix</keyword>
<feature type="transmembrane region" description="Helical" evidence="1">
    <location>
        <begin position="54"/>
        <end position="79"/>
    </location>
</feature>
<feature type="transmembrane region" description="Helical" evidence="1">
    <location>
        <begin position="170"/>
        <end position="191"/>
    </location>
</feature>
<organism evidence="2 3">
    <name type="scientific">Barnesiella viscericola</name>
    <dbReference type="NCBI Taxonomy" id="397865"/>
    <lineage>
        <taxon>Bacteria</taxon>
        <taxon>Pseudomonadati</taxon>
        <taxon>Bacteroidota</taxon>
        <taxon>Bacteroidia</taxon>
        <taxon>Bacteroidales</taxon>
        <taxon>Barnesiellaceae</taxon>
        <taxon>Barnesiella</taxon>
    </lineage>
</organism>
<name>A0A921SVB4_9BACT</name>
<evidence type="ECO:0000256" key="1">
    <source>
        <dbReference type="SAM" id="Phobius"/>
    </source>
</evidence>